<dbReference type="PANTHER" id="PTHR24104">
    <property type="entry name" value="E3 UBIQUITIN-PROTEIN LIGASE NHLRC1-RELATED"/>
    <property type="match status" value="1"/>
</dbReference>
<dbReference type="GO" id="GO:0008270">
    <property type="term" value="F:zinc ion binding"/>
    <property type="evidence" value="ECO:0007669"/>
    <property type="project" value="UniProtKB-KW"/>
</dbReference>
<dbReference type="EMBL" id="BMXI01000010">
    <property type="protein sequence ID" value="GHC57554.1"/>
    <property type="molecule type" value="Genomic_DNA"/>
</dbReference>
<dbReference type="Gene3D" id="2.120.10.30">
    <property type="entry name" value="TolB, C-terminal domain"/>
    <property type="match status" value="2"/>
</dbReference>
<protein>
    <recommendedName>
        <fullName evidence="4">6-bladed beta-propeller</fullName>
    </recommendedName>
</protein>
<proteinExistence type="predicted"/>
<dbReference type="PANTHER" id="PTHR24104:SF25">
    <property type="entry name" value="PROTEIN LIN-41"/>
    <property type="match status" value="1"/>
</dbReference>
<sequence length="335" mass="35617">MKNKVLAVLVAGSAMAAGHADHEHRPAGKVVTSVQKTGNGQFQFETVPGFAAMPEGVNVGPTHGGVAVDSAGHVYVSTEADHGVVKFTKEGEFVKSFGPETKALHSLAMAKEGDSEVLIGAAVSAEKVLKLDLDGKVLLTIPNEGTGEIKGGFKGVTGVTVGPEGNFYVVCGYGSNLIHKFDASGKLLKTAGGRGKDDGKFTTCHGITLDTRSGEPLLLVCDRENRRLVHLDLDFNFKGVHSEHLRRPCAVSIRGDYAAVAELEGRVTVLGKNGEPLSFLGDQPDKNLWAKKPVPEAQLYDGLFTSPHGLSWDNEGNIIVQDWNVTGRVTKLKKL</sequence>
<name>A0A918TSC0_9BACT</name>
<comment type="caution">
    <text evidence="2">The sequence shown here is derived from an EMBL/GenBank/DDBJ whole genome shotgun (WGS) entry which is preliminary data.</text>
</comment>
<accession>A0A918TSC0</accession>
<dbReference type="AlphaFoldDB" id="A0A918TSC0"/>
<evidence type="ECO:0000313" key="3">
    <source>
        <dbReference type="Proteomes" id="UP000644507"/>
    </source>
</evidence>
<dbReference type="SUPFAM" id="SSF101898">
    <property type="entry name" value="NHL repeat"/>
    <property type="match status" value="1"/>
</dbReference>
<keyword evidence="1" id="KW-0732">Signal</keyword>
<dbReference type="InterPro" id="IPR011042">
    <property type="entry name" value="6-blade_b-propeller_TolB-like"/>
</dbReference>
<dbReference type="RefSeq" id="WP_189570499.1">
    <property type="nucleotide sequence ID" value="NZ_BMXI01000010.1"/>
</dbReference>
<feature type="chain" id="PRO_5037962243" description="6-bladed beta-propeller" evidence="1">
    <location>
        <begin position="17"/>
        <end position="335"/>
    </location>
</feature>
<evidence type="ECO:0000256" key="1">
    <source>
        <dbReference type="SAM" id="SignalP"/>
    </source>
</evidence>
<reference evidence="2" key="1">
    <citation type="journal article" date="2014" name="Int. J. Syst. Evol. Microbiol.">
        <title>Complete genome sequence of Corynebacterium casei LMG S-19264T (=DSM 44701T), isolated from a smear-ripened cheese.</title>
        <authorList>
            <consortium name="US DOE Joint Genome Institute (JGI-PGF)"/>
            <person name="Walter F."/>
            <person name="Albersmeier A."/>
            <person name="Kalinowski J."/>
            <person name="Ruckert C."/>
        </authorList>
    </citation>
    <scope>NUCLEOTIDE SEQUENCE</scope>
    <source>
        <strain evidence="2">KCTC 12988</strain>
    </source>
</reference>
<gene>
    <name evidence="2" type="ORF">GCM10007100_25660</name>
</gene>
<feature type="signal peptide" evidence="1">
    <location>
        <begin position="1"/>
        <end position="16"/>
    </location>
</feature>
<evidence type="ECO:0000313" key="2">
    <source>
        <dbReference type="EMBL" id="GHC57554.1"/>
    </source>
</evidence>
<keyword evidence="3" id="KW-1185">Reference proteome</keyword>
<organism evidence="2 3">
    <name type="scientific">Roseibacillus persicicus</name>
    <dbReference type="NCBI Taxonomy" id="454148"/>
    <lineage>
        <taxon>Bacteria</taxon>
        <taxon>Pseudomonadati</taxon>
        <taxon>Verrucomicrobiota</taxon>
        <taxon>Verrucomicrobiia</taxon>
        <taxon>Verrucomicrobiales</taxon>
        <taxon>Verrucomicrobiaceae</taxon>
        <taxon>Roseibacillus</taxon>
    </lineage>
</organism>
<reference evidence="2" key="2">
    <citation type="submission" date="2020-09" db="EMBL/GenBank/DDBJ databases">
        <authorList>
            <person name="Sun Q."/>
            <person name="Kim S."/>
        </authorList>
    </citation>
    <scope>NUCLEOTIDE SEQUENCE</scope>
    <source>
        <strain evidence="2">KCTC 12988</strain>
    </source>
</reference>
<dbReference type="Proteomes" id="UP000644507">
    <property type="component" value="Unassembled WGS sequence"/>
</dbReference>
<evidence type="ECO:0008006" key="4">
    <source>
        <dbReference type="Google" id="ProtNLM"/>
    </source>
</evidence>
<dbReference type="InterPro" id="IPR050952">
    <property type="entry name" value="TRIM-NHL_E3_ligases"/>
</dbReference>